<evidence type="ECO:0000313" key="2">
    <source>
        <dbReference type="EMBL" id="ETX26702.1"/>
    </source>
</evidence>
<sequence>EGRFPVKAVAETSGVSRSNLHARLSGCAKPRRRYHNAQDAALLPLIEVLVAARPTYGYRRIAALLNRRLRADGAAPANHKRVYRIMQAHGFLLARAQAERPELVHDGKVVAIRFNLRWCSDGFEFTCWNKEIMPPGLGPVTPTLGSG</sequence>
<protein>
    <recommendedName>
        <fullName evidence="1">HTH-like domain-containing protein</fullName>
    </recommendedName>
</protein>
<feature type="non-terminal residue" evidence="2">
    <location>
        <position position="1"/>
    </location>
</feature>
<dbReference type="AlphaFoldDB" id="X7F1A5"/>
<dbReference type="EMBL" id="JAME01000063">
    <property type="protein sequence ID" value="ETX26702.1"/>
    <property type="molecule type" value="Genomic_DNA"/>
</dbReference>
<name>X7F1A5_9RHOB</name>
<accession>X7F1A5</accession>
<dbReference type="InterPro" id="IPR025948">
    <property type="entry name" value="HTH-like_dom"/>
</dbReference>
<reference evidence="2 3" key="1">
    <citation type="submission" date="2014-01" db="EMBL/GenBank/DDBJ databases">
        <title>Roseivivax isoporae LMG 25204 Genome Sequencing.</title>
        <authorList>
            <person name="Lai Q."/>
            <person name="Li G."/>
            <person name="Shao Z."/>
        </authorList>
    </citation>
    <scope>NUCLEOTIDE SEQUENCE [LARGE SCALE GENOMIC DNA]</scope>
    <source>
        <strain evidence="2 3">LMG 25204</strain>
    </source>
</reference>
<dbReference type="eggNOG" id="COG2801">
    <property type="taxonomic scope" value="Bacteria"/>
</dbReference>
<organism evidence="2 3">
    <name type="scientific">Roseivivax isoporae LMG 25204</name>
    <dbReference type="NCBI Taxonomy" id="1449351"/>
    <lineage>
        <taxon>Bacteria</taxon>
        <taxon>Pseudomonadati</taxon>
        <taxon>Pseudomonadota</taxon>
        <taxon>Alphaproteobacteria</taxon>
        <taxon>Rhodobacterales</taxon>
        <taxon>Roseobacteraceae</taxon>
        <taxon>Roseivivax</taxon>
    </lineage>
</organism>
<evidence type="ECO:0000259" key="1">
    <source>
        <dbReference type="Pfam" id="PF13276"/>
    </source>
</evidence>
<evidence type="ECO:0000313" key="3">
    <source>
        <dbReference type="Proteomes" id="UP000023430"/>
    </source>
</evidence>
<keyword evidence="3" id="KW-1185">Reference proteome</keyword>
<gene>
    <name evidence="2" type="ORF">RISW2_20615</name>
</gene>
<feature type="domain" description="HTH-like" evidence="1">
    <location>
        <begin position="39"/>
        <end position="93"/>
    </location>
</feature>
<dbReference type="STRING" id="1449351.RISW2_20615"/>
<dbReference type="Proteomes" id="UP000023430">
    <property type="component" value="Unassembled WGS sequence"/>
</dbReference>
<dbReference type="Pfam" id="PF13276">
    <property type="entry name" value="HTH_21"/>
    <property type="match status" value="1"/>
</dbReference>
<comment type="caution">
    <text evidence="2">The sequence shown here is derived from an EMBL/GenBank/DDBJ whole genome shotgun (WGS) entry which is preliminary data.</text>
</comment>
<proteinExistence type="predicted"/>